<keyword evidence="1" id="KW-1185">Reference proteome</keyword>
<name>A0ABM4U450_COFAR</name>
<dbReference type="PANTHER" id="PTHR33710:SF71">
    <property type="entry name" value="ENDONUCLEASE_EXONUCLEASE_PHOSPHATASE DOMAIN-CONTAINING PROTEIN"/>
    <property type="match status" value="1"/>
</dbReference>
<gene>
    <name evidence="2" type="primary">LOC140005256</name>
</gene>
<accession>A0ABM4U450</accession>
<dbReference type="Proteomes" id="UP001652660">
    <property type="component" value="Chromosome 1c"/>
</dbReference>
<evidence type="ECO:0000313" key="2">
    <source>
        <dbReference type="RefSeq" id="XP_071902066.1"/>
    </source>
</evidence>
<dbReference type="RefSeq" id="XP_071902066.1">
    <property type="nucleotide sequence ID" value="XM_072045965.1"/>
</dbReference>
<dbReference type="GeneID" id="140005256"/>
<dbReference type="InterPro" id="IPR036691">
    <property type="entry name" value="Endo/exonu/phosph_ase_sf"/>
</dbReference>
<reference evidence="2" key="2">
    <citation type="submission" date="2025-08" db="UniProtKB">
        <authorList>
            <consortium name="RefSeq"/>
        </authorList>
    </citation>
    <scope>IDENTIFICATION</scope>
    <source>
        <tissue evidence="2">Leaves</tissue>
    </source>
</reference>
<dbReference type="PANTHER" id="PTHR33710">
    <property type="entry name" value="BNAC02G09200D PROTEIN"/>
    <property type="match status" value="1"/>
</dbReference>
<reference evidence="1" key="1">
    <citation type="journal article" date="2025" name="Foods">
        <title>Unveiling the Microbial Signatures of Arabica Coffee Cherries: Insights into Ripeness Specific Diversity, Functional Traits, and Implications for Quality and Safety.</title>
        <authorList>
            <consortium name="RefSeq"/>
            <person name="Tenea G.N."/>
            <person name="Cifuentes V."/>
            <person name="Reyes P."/>
            <person name="Cevallos-Vallejos M."/>
        </authorList>
    </citation>
    <scope>NUCLEOTIDE SEQUENCE [LARGE SCALE GENOMIC DNA]</scope>
</reference>
<sequence>MNDFTDCISSSGLKPVTATGSRFTWTGIHQGRHVWKRLDRVLMNAAWQQQFPNTILHYLNRVTSDHSPLLVNNANDRARGRGSFKFQHMWIRHSNFLNVAKHNWAQPMEGYGMFLFAQKLKWLEWALGERNRQVFGNIFDNTSVAEEQVGQKEIRLEEEDTNQMREQWSLAKATLLKCLIDEETFWQQKAHVKWLREGDSNTRYFHSALLDKRAKLTIHQIKNSLVDEQAAQSLLQNIPLLVTEVTNDRLLQELTLQSLLYPLLGYNKRRYFFKQLENSCAESPSRKALEVLI</sequence>
<dbReference type="Gene3D" id="3.60.10.10">
    <property type="entry name" value="Endonuclease/exonuclease/phosphatase"/>
    <property type="match status" value="1"/>
</dbReference>
<protein>
    <submittedName>
        <fullName evidence="2">Uncharacterized protein</fullName>
    </submittedName>
</protein>
<organism evidence="1 2">
    <name type="scientific">Coffea arabica</name>
    <name type="common">Arabian coffee</name>
    <dbReference type="NCBI Taxonomy" id="13443"/>
    <lineage>
        <taxon>Eukaryota</taxon>
        <taxon>Viridiplantae</taxon>
        <taxon>Streptophyta</taxon>
        <taxon>Embryophyta</taxon>
        <taxon>Tracheophyta</taxon>
        <taxon>Spermatophyta</taxon>
        <taxon>Magnoliopsida</taxon>
        <taxon>eudicotyledons</taxon>
        <taxon>Gunneridae</taxon>
        <taxon>Pentapetalae</taxon>
        <taxon>asterids</taxon>
        <taxon>lamiids</taxon>
        <taxon>Gentianales</taxon>
        <taxon>Rubiaceae</taxon>
        <taxon>Ixoroideae</taxon>
        <taxon>Gardenieae complex</taxon>
        <taxon>Bertiereae - Coffeeae clade</taxon>
        <taxon>Coffeeae</taxon>
        <taxon>Coffea</taxon>
    </lineage>
</organism>
<proteinExistence type="predicted"/>
<dbReference type="SUPFAM" id="SSF56219">
    <property type="entry name" value="DNase I-like"/>
    <property type="match status" value="1"/>
</dbReference>
<evidence type="ECO:0000313" key="1">
    <source>
        <dbReference type="Proteomes" id="UP001652660"/>
    </source>
</evidence>